<name>A0A6N2K7E7_SALVM</name>
<evidence type="ECO:0000256" key="2">
    <source>
        <dbReference type="ARBA" id="ARBA00004586"/>
    </source>
</evidence>
<accession>A0A6N2K7E7</accession>
<keyword evidence="6" id="KW-0256">Endoplasmic reticulum</keyword>
<reference evidence="13" key="1">
    <citation type="submission" date="2019-03" db="EMBL/GenBank/DDBJ databases">
        <authorList>
            <person name="Mank J."/>
            <person name="Almeida P."/>
        </authorList>
    </citation>
    <scope>NUCLEOTIDE SEQUENCE</scope>
    <source>
        <strain evidence="13">78183</strain>
    </source>
</reference>
<dbReference type="PANTHER" id="PTHR31650:SF78">
    <property type="entry name" value="DIACYLGLYCEROL O-ACYLTRANSFERASE"/>
    <property type="match status" value="1"/>
</dbReference>
<evidence type="ECO:0000259" key="11">
    <source>
        <dbReference type="Pfam" id="PF03007"/>
    </source>
</evidence>
<proteinExistence type="inferred from homology"/>
<dbReference type="Pfam" id="PF06974">
    <property type="entry name" value="WS_DGAT_C"/>
    <property type="match status" value="1"/>
</dbReference>
<evidence type="ECO:0000256" key="8">
    <source>
        <dbReference type="ARBA" id="ARBA00024360"/>
    </source>
</evidence>
<dbReference type="UniPathway" id="UPA00282"/>
<keyword evidence="5" id="KW-0808">Transferase</keyword>
<feature type="domain" description="O-acyltransferase WSD1-like N-terminal" evidence="11">
    <location>
        <begin position="72"/>
        <end position="261"/>
    </location>
</feature>
<evidence type="ECO:0000313" key="13">
    <source>
        <dbReference type="EMBL" id="VFU24283.1"/>
    </source>
</evidence>
<evidence type="ECO:0000256" key="3">
    <source>
        <dbReference type="ARBA" id="ARBA00004771"/>
    </source>
</evidence>
<comment type="pathway">
    <text evidence="3">Glycerolipid metabolism; triacylglycerol biosynthesis.</text>
</comment>
<dbReference type="InterPro" id="IPR004255">
    <property type="entry name" value="O-acyltransferase_WSD1_N"/>
</dbReference>
<evidence type="ECO:0000256" key="4">
    <source>
        <dbReference type="ARBA" id="ARBA00005189"/>
    </source>
</evidence>
<dbReference type="GO" id="GO:0019432">
    <property type="term" value="P:triglyceride biosynthetic process"/>
    <property type="evidence" value="ECO:0007669"/>
    <property type="project" value="UniProtKB-UniPathway"/>
</dbReference>
<evidence type="ECO:0000256" key="6">
    <source>
        <dbReference type="ARBA" id="ARBA00022824"/>
    </source>
</evidence>
<comment type="catalytic activity">
    <reaction evidence="9">
        <text>a long chain fatty alcohol + a fatty acyl-CoA = a long-chain alcohol wax ester + CoA</text>
        <dbReference type="Rhea" id="RHEA:38443"/>
        <dbReference type="ChEBI" id="CHEBI:17135"/>
        <dbReference type="ChEBI" id="CHEBI:57287"/>
        <dbReference type="ChEBI" id="CHEBI:77636"/>
        <dbReference type="ChEBI" id="CHEBI:235323"/>
        <dbReference type="EC" id="2.3.1.75"/>
    </reaction>
</comment>
<dbReference type="Pfam" id="PF03007">
    <property type="entry name" value="WS_DGAT_cat"/>
    <property type="match status" value="2"/>
</dbReference>
<dbReference type="EMBL" id="CAADRP010000169">
    <property type="protein sequence ID" value="VFU24283.1"/>
    <property type="molecule type" value="Genomic_DNA"/>
</dbReference>
<sequence length="825" mass="91352">MVLEKDDAALEPVSPTGQYFNSSALNISVLAVLETEMPFDDSEIMSLIRDVFLSINPRFSSIMVIDENGVKRWKKVEVNLKDHVKVPIFPEKMSPQFYENYFQDYLSNMSMEQLPQSRPLWEIHIIKYPTSNAAGSIIFKIHHSIGDGYSLMGSLLSCLQRADNPSLPLTLPSVQPRAETDGDHGSIFKTVPKIFSLLLNTASDFLGSLMKSSLVDDDLSPIRSGDVGIEFRPVCFTTMTFSLCQIKQIKDTLGVTVNDVITGAIFLGTRLYMQEMSEGSSNHSNSTALVLLNTRMFRSYQSVKEMLEPNAASPWGNHFAFLHVPLPELVDSTELNPLEFVRKTHQIIKRKRSSFAVYLTAAFIEIVKKFKGHQVAAQCIHQTLLNASMAITNMIGPIEKMSVANQAIRGMYFAVVGNPQSLTVTIVSHVDKLRVTLGAEKGFIDGQKLKSCIEEAFQMILQSAACEIVADKDGVKRWKRVEVRLSDHVNFPVFTAGMSAQFYDGCFDEYLSKMATEQFPQSQPLWEVHVLNYPTSHAASNIIFKLHHSLGDGFSLMGALFSFFKRADNPSLPLSFPSVQSHTSKNGRSFNIFRKVPTFFSSVYNSASDFCSSIISSCLDKEAETTIRSRHSGVESLPVAITTITFSLDHIKQIKAKLGVTLNDVITGTIFLGARMYMETVSQGSGSASSTSVVLFNTRMLGGYNSVQEMLKPNSEAPWGNHFAFLKIPIPKLGDAEATNNPLKFVINARKIIKRKRSSIGVYLTAKGAVEQVAFANNPVNGLYFVVTGAPQLSKAIGLVLLSLVRAHYIIGKTIPFKQSSVGRE</sequence>
<feature type="domain" description="O-acyltransferase WSD1-like N-terminal" evidence="11">
    <location>
        <begin position="507"/>
        <end position="666"/>
    </location>
</feature>
<dbReference type="GO" id="GO:0005886">
    <property type="term" value="C:plasma membrane"/>
    <property type="evidence" value="ECO:0007669"/>
    <property type="project" value="UniProtKB-SubCell"/>
</dbReference>
<comment type="pathway">
    <text evidence="4">Lipid metabolism.</text>
</comment>
<dbReference type="InterPro" id="IPR045034">
    <property type="entry name" value="O-acyltransferase_WSD1-like"/>
</dbReference>
<evidence type="ECO:0000256" key="10">
    <source>
        <dbReference type="ARBA" id="ARBA00048109"/>
    </source>
</evidence>
<evidence type="ECO:0000259" key="12">
    <source>
        <dbReference type="Pfam" id="PF06974"/>
    </source>
</evidence>
<keyword evidence="7" id="KW-0012">Acyltransferase</keyword>
<evidence type="ECO:0000256" key="1">
    <source>
        <dbReference type="ARBA" id="ARBA00004162"/>
    </source>
</evidence>
<evidence type="ECO:0000256" key="7">
    <source>
        <dbReference type="ARBA" id="ARBA00023315"/>
    </source>
</evidence>
<dbReference type="PANTHER" id="PTHR31650">
    <property type="entry name" value="O-ACYLTRANSFERASE (WSD1-LIKE) FAMILY PROTEIN"/>
    <property type="match status" value="1"/>
</dbReference>
<dbReference type="GO" id="GO:0004144">
    <property type="term" value="F:diacylglycerol O-acyltransferase activity"/>
    <property type="evidence" value="ECO:0007669"/>
    <property type="project" value="UniProtKB-EC"/>
</dbReference>
<dbReference type="GO" id="GO:0047196">
    <property type="term" value="F:long-chain-alcohol O-fatty-acyltransferase activity"/>
    <property type="evidence" value="ECO:0007669"/>
    <property type="project" value="UniProtKB-EC"/>
</dbReference>
<dbReference type="AlphaFoldDB" id="A0A6N2K7E7"/>
<organism evidence="13">
    <name type="scientific">Salix viminalis</name>
    <name type="common">Common osier</name>
    <name type="synonym">Basket willow</name>
    <dbReference type="NCBI Taxonomy" id="40686"/>
    <lineage>
        <taxon>Eukaryota</taxon>
        <taxon>Viridiplantae</taxon>
        <taxon>Streptophyta</taxon>
        <taxon>Embryophyta</taxon>
        <taxon>Tracheophyta</taxon>
        <taxon>Spermatophyta</taxon>
        <taxon>Magnoliopsida</taxon>
        <taxon>eudicotyledons</taxon>
        <taxon>Gunneridae</taxon>
        <taxon>Pentapetalae</taxon>
        <taxon>rosids</taxon>
        <taxon>fabids</taxon>
        <taxon>Malpighiales</taxon>
        <taxon>Salicaceae</taxon>
        <taxon>Saliceae</taxon>
        <taxon>Salix</taxon>
    </lineage>
</organism>
<comment type="catalytic activity">
    <reaction evidence="10">
        <text>an acyl-CoA + a 1,2-diacyl-sn-glycerol = a triacyl-sn-glycerol + CoA</text>
        <dbReference type="Rhea" id="RHEA:10868"/>
        <dbReference type="ChEBI" id="CHEBI:17815"/>
        <dbReference type="ChEBI" id="CHEBI:57287"/>
        <dbReference type="ChEBI" id="CHEBI:58342"/>
        <dbReference type="ChEBI" id="CHEBI:64615"/>
        <dbReference type="EC" id="2.3.1.20"/>
    </reaction>
</comment>
<evidence type="ECO:0000256" key="5">
    <source>
        <dbReference type="ARBA" id="ARBA00022679"/>
    </source>
</evidence>
<feature type="domain" description="O-acyltransferase WSD1 C-terminal" evidence="12">
    <location>
        <begin position="315"/>
        <end position="460"/>
    </location>
</feature>
<gene>
    <name evidence="13" type="ORF">SVIM_LOCUS44629</name>
</gene>
<dbReference type="InterPro" id="IPR009721">
    <property type="entry name" value="O-acyltransferase_WSD1_C"/>
</dbReference>
<dbReference type="GO" id="GO:0005789">
    <property type="term" value="C:endoplasmic reticulum membrane"/>
    <property type="evidence" value="ECO:0007669"/>
    <property type="project" value="UniProtKB-SubCell"/>
</dbReference>
<comment type="subcellular location">
    <subcellularLocation>
        <location evidence="1">Cell membrane</location>
        <topology evidence="1">Single-pass membrane protein</topology>
    </subcellularLocation>
    <subcellularLocation>
        <location evidence="2">Endoplasmic reticulum membrane</location>
    </subcellularLocation>
</comment>
<comment type="similarity">
    <text evidence="8">In the N-terminal section; belongs to the long-chain O-acyltransferase family.</text>
</comment>
<evidence type="ECO:0000256" key="9">
    <source>
        <dbReference type="ARBA" id="ARBA00047604"/>
    </source>
</evidence>
<protein>
    <submittedName>
        <fullName evidence="13">Uncharacterized protein</fullName>
    </submittedName>
</protein>